<feature type="domain" description="KAP NTPase" evidence="1">
    <location>
        <begin position="53"/>
        <end position="308"/>
    </location>
</feature>
<dbReference type="RefSeq" id="WP_011497941.1">
    <property type="nucleotide sequence ID" value="NC_007954.1"/>
</dbReference>
<dbReference type="InterPro" id="IPR011646">
    <property type="entry name" value="KAP_P-loop"/>
</dbReference>
<dbReference type="Pfam" id="PF07693">
    <property type="entry name" value="KAP_NTPase"/>
    <property type="match status" value="1"/>
</dbReference>
<reference evidence="2 3" key="1">
    <citation type="submission" date="2006-03" db="EMBL/GenBank/DDBJ databases">
        <title>Complete sequence of Shewanella denitrificans OS217.</title>
        <authorList>
            <consortium name="US DOE Joint Genome Institute"/>
            <person name="Copeland A."/>
            <person name="Lucas S."/>
            <person name="Lapidus A."/>
            <person name="Barry K."/>
            <person name="Detter J.C."/>
            <person name="Glavina del Rio T."/>
            <person name="Hammon N."/>
            <person name="Israni S."/>
            <person name="Dalin E."/>
            <person name="Tice H."/>
            <person name="Pitluck S."/>
            <person name="Brettin T."/>
            <person name="Bruce D."/>
            <person name="Han C."/>
            <person name="Tapia R."/>
            <person name="Gilna P."/>
            <person name="Kiss H."/>
            <person name="Schmutz J."/>
            <person name="Larimer F."/>
            <person name="Land M."/>
            <person name="Hauser L."/>
            <person name="Kyrpides N."/>
            <person name="Lykidis A."/>
            <person name="Richardson P."/>
        </authorList>
    </citation>
    <scope>NUCLEOTIDE SEQUENCE [LARGE SCALE GENOMIC DNA]</scope>
    <source>
        <strain evidence="3">OS217 / ATCC BAA-1090 / DSM 15013</strain>
    </source>
</reference>
<name>Q12IC5_SHEDO</name>
<dbReference type="Gene3D" id="3.40.50.300">
    <property type="entry name" value="P-loop containing nucleotide triphosphate hydrolases"/>
    <property type="match status" value="1"/>
</dbReference>
<gene>
    <name evidence="2" type="ordered locus">Sden_3526</name>
</gene>
<accession>Q12IC5</accession>
<organism evidence="2 3">
    <name type="scientific">Shewanella denitrificans (strain OS217 / ATCC BAA-1090 / DSM 15013)</name>
    <dbReference type="NCBI Taxonomy" id="318161"/>
    <lineage>
        <taxon>Bacteria</taxon>
        <taxon>Pseudomonadati</taxon>
        <taxon>Pseudomonadota</taxon>
        <taxon>Gammaproteobacteria</taxon>
        <taxon>Alteromonadales</taxon>
        <taxon>Shewanellaceae</taxon>
        <taxon>Shewanella</taxon>
    </lineage>
</organism>
<dbReference type="SUPFAM" id="SSF52540">
    <property type="entry name" value="P-loop containing nucleoside triphosphate hydrolases"/>
    <property type="match status" value="1"/>
</dbReference>
<sequence length="580" mass="65984">MVKQIELDWSEGIEIEKAFFPEDKLGRVRYATFLTKLLASQGFDKARAEGDQKRNYVLNLNAEWGAGKTYFLKRWSEDIKEYYPVVYVDAWKKDYSDDPLMTVIASIIEQLRKQAGKDKDSPEFKVPRKLIGLLKAAAPGIARGLFKRYVGIDPVEVMNADNDNIGSIKGEDGENLTDVNGKPIDMGFAASEAVKYLIDEHDAKSAAIENLKTSVFEWVSAVVGKELPAFIFIDELDRCRPSYAVEMLETIKHIFDIKGVVFVVATDTEQLQHAVKAIYGEGFDAKIYLSRFFNSRYSLKAPDLENFLEVHSDASKLSGDYLRDLNIEVLPFNEDAKTTLRNISVVLDAFKVSARTAIQIADRIVATISNMPRGSKIDILMLTTLLCIKEKDHNLFDEIVSGKFERIIQSGDSQKTIYLSDFLETYIPESSHMRHIEMHFDPQEYASYFKTSPYSSPVVNQYTSGSYRLYLIEYLKEILSSHFGSSGKSRSIIYNLGGRRKSPDQEQTPLEKIGKALTEEYKKHQNDTDAQTLGVPALLWVKFLYIKNKFESIDMDEYKDFVELASPLDWMGKDELPEID</sequence>
<dbReference type="eggNOG" id="COG4928">
    <property type="taxonomic scope" value="Bacteria"/>
</dbReference>
<dbReference type="KEGG" id="sdn:Sden_3526"/>
<protein>
    <submittedName>
        <fullName evidence="2">KAP P-loop</fullName>
    </submittedName>
</protein>
<evidence type="ECO:0000313" key="3">
    <source>
        <dbReference type="Proteomes" id="UP000001982"/>
    </source>
</evidence>
<dbReference type="Proteomes" id="UP000001982">
    <property type="component" value="Chromosome"/>
</dbReference>
<dbReference type="AlphaFoldDB" id="Q12IC5"/>
<dbReference type="EMBL" id="CP000302">
    <property type="protein sequence ID" value="ABE56801.1"/>
    <property type="molecule type" value="Genomic_DNA"/>
</dbReference>
<dbReference type="OrthoDB" id="88903at2"/>
<dbReference type="InterPro" id="IPR027417">
    <property type="entry name" value="P-loop_NTPase"/>
</dbReference>
<proteinExistence type="predicted"/>
<keyword evidence="3" id="KW-1185">Reference proteome</keyword>
<evidence type="ECO:0000313" key="2">
    <source>
        <dbReference type="EMBL" id="ABE56801.1"/>
    </source>
</evidence>
<dbReference type="HOGENOM" id="CLU_039725_1_0_6"/>
<evidence type="ECO:0000259" key="1">
    <source>
        <dbReference type="Pfam" id="PF07693"/>
    </source>
</evidence>